<organism evidence="5 6">
    <name type="scientific">Apophysomyces ossiformis</name>
    <dbReference type="NCBI Taxonomy" id="679940"/>
    <lineage>
        <taxon>Eukaryota</taxon>
        <taxon>Fungi</taxon>
        <taxon>Fungi incertae sedis</taxon>
        <taxon>Mucoromycota</taxon>
        <taxon>Mucoromycotina</taxon>
        <taxon>Mucoromycetes</taxon>
        <taxon>Mucorales</taxon>
        <taxon>Mucorineae</taxon>
        <taxon>Mucoraceae</taxon>
        <taxon>Apophysomyces</taxon>
    </lineage>
</organism>
<proteinExistence type="inferred from homology"/>
<dbReference type="Pfam" id="PF01876">
    <property type="entry name" value="RNase_P_p30"/>
    <property type="match status" value="1"/>
</dbReference>
<evidence type="ECO:0000256" key="4">
    <source>
        <dbReference type="SAM" id="MobiDB-lite"/>
    </source>
</evidence>
<dbReference type="OrthoDB" id="17948at2759"/>
<comment type="caution">
    <text evidence="5">The sequence shown here is derived from an EMBL/GenBank/DDBJ whole genome shotgun (WGS) entry which is preliminary data.</text>
</comment>
<feature type="compositionally biased region" description="Basic residues" evidence="4">
    <location>
        <begin position="278"/>
        <end position="289"/>
    </location>
</feature>
<dbReference type="PANTHER" id="PTHR13031">
    <property type="entry name" value="RIBONUCLEASE P SUBUNIT P30"/>
    <property type="match status" value="1"/>
</dbReference>
<evidence type="ECO:0000256" key="3">
    <source>
        <dbReference type="ARBA" id="ARBA00022694"/>
    </source>
</evidence>
<gene>
    <name evidence="5" type="ORF">EC973_002134</name>
</gene>
<comment type="similarity">
    <text evidence="2">Belongs to the eukaryotic/archaeal RNase P protein component 3 family.</text>
</comment>
<dbReference type="InterPro" id="IPR002738">
    <property type="entry name" value="RNase_P_p30"/>
</dbReference>
<dbReference type="GO" id="GO:0005655">
    <property type="term" value="C:nucleolar ribonuclease P complex"/>
    <property type="evidence" value="ECO:0007669"/>
    <property type="project" value="TreeGrafter"/>
</dbReference>
<dbReference type="GO" id="GO:0008033">
    <property type="term" value="P:tRNA processing"/>
    <property type="evidence" value="ECO:0007669"/>
    <property type="project" value="UniProtKB-KW"/>
</dbReference>
<dbReference type="GO" id="GO:0003723">
    <property type="term" value="F:RNA binding"/>
    <property type="evidence" value="ECO:0007669"/>
    <property type="project" value="TreeGrafter"/>
</dbReference>
<feature type="region of interest" description="Disordered" evidence="4">
    <location>
        <begin position="261"/>
        <end position="289"/>
    </location>
</feature>
<dbReference type="AlphaFoldDB" id="A0A8H7BJF0"/>
<dbReference type="EMBL" id="JABAYA010000157">
    <property type="protein sequence ID" value="KAF7723288.1"/>
    <property type="molecule type" value="Genomic_DNA"/>
</dbReference>
<name>A0A8H7BJF0_9FUNG</name>
<keyword evidence="6" id="KW-1185">Reference proteome</keyword>
<dbReference type="Gene3D" id="3.20.20.140">
    <property type="entry name" value="Metal-dependent hydrolases"/>
    <property type="match status" value="1"/>
</dbReference>
<dbReference type="InterPro" id="IPR016195">
    <property type="entry name" value="Pol/histidinol_Pase-like"/>
</dbReference>
<evidence type="ECO:0000256" key="1">
    <source>
        <dbReference type="ARBA" id="ARBA00004123"/>
    </source>
</evidence>
<evidence type="ECO:0000313" key="5">
    <source>
        <dbReference type="EMBL" id="KAF7723288.1"/>
    </source>
</evidence>
<evidence type="ECO:0000313" key="6">
    <source>
        <dbReference type="Proteomes" id="UP000605846"/>
    </source>
</evidence>
<dbReference type="Proteomes" id="UP000605846">
    <property type="component" value="Unassembled WGS sequence"/>
</dbReference>
<dbReference type="SUPFAM" id="SSF89550">
    <property type="entry name" value="PHP domain-like"/>
    <property type="match status" value="1"/>
</dbReference>
<comment type="subcellular location">
    <subcellularLocation>
        <location evidence="1">Nucleus</location>
    </subcellularLocation>
</comment>
<reference evidence="5" key="1">
    <citation type="submission" date="2020-01" db="EMBL/GenBank/DDBJ databases">
        <title>Genome Sequencing of Three Apophysomyces-Like Fungal Strains Confirms a Novel Fungal Genus in the Mucoromycota with divergent Burkholderia-like Endosymbiotic Bacteria.</title>
        <authorList>
            <person name="Stajich J.E."/>
            <person name="Macias A.M."/>
            <person name="Carter-House D."/>
            <person name="Lovett B."/>
            <person name="Kasson L.R."/>
            <person name="Berry K."/>
            <person name="Grigoriev I."/>
            <person name="Chang Y."/>
            <person name="Spatafora J."/>
            <person name="Kasson M.T."/>
        </authorList>
    </citation>
    <scope>NUCLEOTIDE SEQUENCE</scope>
    <source>
        <strain evidence="5">NRRL A-21654</strain>
    </source>
</reference>
<sequence length="289" mass="32439">MFFDFNIPYPKQADHAAIDRLEKILTRISQSKSTNASRVYQRIRSLTTRLSVPRAIVALNHTVGSIKDAQEFNQVNPARFSTVKQLKRLTVVVEDPKKNYQLVTTNPLYQTMDILAVQPTNIDVCKHACQSYDVDLISMDLSQKGVSPGYASTKVALNRGVFFEICYTQAFRDPSRRAVFFSNVKRLVDITRGDNLIFSSGALQALEIKKPSDMRMMGLLFGMTPEQVEAAVGCNYNRLLMKAETRKSTFNAAIRVEPLAGAKATEGQKRKQDQPNQGKKKKAKIQNTA</sequence>
<accession>A0A8H7BJF0</accession>
<keyword evidence="3" id="KW-0819">tRNA processing</keyword>
<evidence type="ECO:0000256" key="2">
    <source>
        <dbReference type="ARBA" id="ARBA00007331"/>
    </source>
</evidence>
<protein>
    <submittedName>
        <fullName evidence="5">Uncharacterized protein</fullName>
    </submittedName>
</protein>
<dbReference type="PANTHER" id="PTHR13031:SF0">
    <property type="entry name" value="RIBONUCLEASE P PROTEIN SUBUNIT P30"/>
    <property type="match status" value="1"/>
</dbReference>